<name>A0A1J5PXM4_9ZZZZ</name>
<evidence type="ECO:0000313" key="1">
    <source>
        <dbReference type="EMBL" id="OIQ76233.1"/>
    </source>
</evidence>
<reference evidence="1" key="1">
    <citation type="submission" date="2016-10" db="EMBL/GenBank/DDBJ databases">
        <title>Sequence of Gallionella enrichment culture.</title>
        <authorList>
            <person name="Poehlein A."/>
            <person name="Muehling M."/>
            <person name="Daniel R."/>
        </authorList>
    </citation>
    <scope>NUCLEOTIDE SEQUENCE</scope>
</reference>
<dbReference type="EMBL" id="MLJW01001926">
    <property type="protein sequence ID" value="OIQ76233.1"/>
    <property type="molecule type" value="Genomic_DNA"/>
</dbReference>
<protein>
    <submittedName>
        <fullName evidence="1">Uncharacterized protein</fullName>
    </submittedName>
</protein>
<dbReference type="AlphaFoldDB" id="A0A1J5PXM4"/>
<organism evidence="1">
    <name type="scientific">mine drainage metagenome</name>
    <dbReference type="NCBI Taxonomy" id="410659"/>
    <lineage>
        <taxon>unclassified sequences</taxon>
        <taxon>metagenomes</taxon>
        <taxon>ecological metagenomes</taxon>
    </lineage>
</organism>
<comment type="caution">
    <text evidence="1">The sequence shown here is derived from an EMBL/GenBank/DDBJ whole genome shotgun (WGS) entry which is preliminary data.</text>
</comment>
<proteinExistence type="predicted"/>
<sequence>MTNSSDMSLNRNLKRLAAVITLSAAAVFPGAAAASAQTGAIDLAPSAYAAWGLQGPVTIPLAGSLSDAYSIYGLQGPVTISSPNASPATYMAFGLEGPVENTVEDAKVF</sequence>
<accession>A0A1J5PXM4</accession>
<gene>
    <name evidence="1" type="ORF">GALL_420870</name>
</gene>